<reference evidence="1 2" key="1">
    <citation type="submission" date="2019-12" db="EMBL/GenBank/DDBJ databases">
        <authorList>
            <person name="Huq M.A."/>
        </authorList>
    </citation>
    <scope>NUCLEOTIDE SEQUENCE [LARGE SCALE GENOMIC DNA]</scope>
    <source>
        <strain evidence="1 2">MAH-34</strain>
    </source>
</reference>
<dbReference type="RefSeq" id="WP_157320262.1">
    <property type="nucleotide sequence ID" value="NZ_WSEM01000016.1"/>
</dbReference>
<dbReference type="Proteomes" id="UP000467637">
    <property type="component" value="Unassembled WGS sequence"/>
</dbReference>
<comment type="caution">
    <text evidence="1">The sequence shown here is derived from an EMBL/GenBank/DDBJ whole genome shotgun (WGS) entry which is preliminary data.</text>
</comment>
<organism evidence="1 2">
    <name type="scientific">Paenibacillus anseongense</name>
    <dbReference type="NCBI Taxonomy" id="2682845"/>
    <lineage>
        <taxon>Bacteria</taxon>
        <taxon>Bacillati</taxon>
        <taxon>Bacillota</taxon>
        <taxon>Bacilli</taxon>
        <taxon>Bacillales</taxon>
        <taxon>Paenibacillaceae</taxon>
        <taxon>Paenibacillus</taxon>
    </lineage>
</organism>
<evidence type="ECO:0000313" key="2">
    <source>
        <dbReference type="Proteomes" id="UP000467637"/>
    </source>
</evidence>
<keyword evidence="2" id="KW-1185">Reference proteome</keyword>
<name>A0ABW9U8C8_9BACL</name>
<protein>
    <submittedName>
        <fullName evidence="1">Uncharacterized protein</fullName>
    </submittedName>
</protein>
<evidence type="ECO:0000313" key="1">
    <source>
        <dbReference type="EMBL" id="MVQ36339.1"/>
    </source>
</evidence>
<gene>
    <name evidence="1" type="ORF">GON05_17155</name>
</gene>
<accession>A0ABW9U8C8</accession>
<proteinExistence type="predicted"/>
<dbReference type="EMBL" id="WSEM01000016">
    <property type="protein sequence ID" value="MVQ36339.1"/>
    <property type="molecule type" value="Genomic_DNA"/>
</dbReference>
<sequence length="107" mass="12611">MSVSVFRINQENDSFELGFEIPVSNERFFMKCWQPAIEQLGISCIRNGTELRKEQLELTLLELEKLRIWAQSTLLDNDTEYMLTRIDWLLKQLPIAFITDDTVLWIG</sequence>